<gene>
    <name evidence="1" type="ORF">GcM1_234081</name>
</gene>
<proteinExistence type="predicted"/>
<dbReference type="EMBL" id="MCBS01023437">
    <property type="protein sequence ID" value="RKF75398.1"/>
    <property type="molecule type" value="Genomic_DNA"/>
</dbReference>
<organism evidence="1 2">
    <name type="scientific">Golovinomyces cichoracearum</name>
    <dbReference type="NCBI Taxonomy" id="62708"/>
    <lineage>
        <taxon>Eukaryota</taxon>
        <taxon>Fungi</taxon>
        <taxon>Dikarya</taxon>
        <taxon>Ascomycota</taxon>
        <taxon>Pezizomycotina</taxon>
        <taxon>Leotiomycetes</taxon>
        <taxon>Erysiphales</taxon>
        <taxon>Erysiphaceae</taxon>
        <taxon>Golovinomyces</taxon>
    </lineage>
</organism>
<name>A0A420ILG5_9PEZI</name>
<comment type="caution">
    <text evidence="1">The sequence shown here is derived from an EMBL/GenBank/DDBJ whole genome shotgun (WGS) entry which is preliminary data.</text>
</comment>
<accession>A0A420ILG5</accession>
<dbReference type="Proteomes" id="UP000285326">
    <property type="component" value="Unassembled WGS sequence"/>
</dbReference>
<evidence type="ECO:0000313" key="2">
    <source>
        <dbReference type="Proteomes" id="UP000285326"/>
    </source>
</evidence>
<reference evidence="1 2" key="1">
    <citation type="journal article" date="2018" name="BMC Genomics">
        <title>Comparative genome analyses reveal sequence features reflecting distinct modes of host-adaptation between dicot and monocot powdery mildew.</title>
        <authorList>
            <person name="Wu Y."/>
            <person name="Ma X."/>
            <person name="Pan Z."/>
            <person name="Kale S.D."/>
            <person name="Song Y."/>
            <person name="King H."/>
            <person name="Zhang Q."/>
            <person name="Presley C."/>
            <person name="Deng X."/>
            <person name="Wei C.I."/>
            <person name="Xiao S."/>
        </authorList>
    </citation>
    <scope>NUCLEOTIDE SEQUENCE [LARGE SCALE GENOMIC DNA]</scope>
    <source>
        <strain evidence="1">UMSG1</strain>
    </source>
</reference>
<dbReference type="AlphaFoldDB" id="A0A420ILG5"/>
<evidence type="ECO:0000313" key="1">
    <source>
        <dbReference type="EMBL" id="RKF75398.1"/>
    </source>
</evidence>
<sequence>MPELTERGIAELIEERLRTVIPGSSFREQERSSTIISIAFLKICISNNLNQTLAERSDVQSLSTERFQNRLNGKIA</sequence>
<protein>
    <submittedName>
        <fullName evidence="1">Uncharacterized protein</fullName>
    </submittedName>
</protein>